<feature type="binding site" description="axial binding residue" evidence="14">
    <location>
        <position position="9"/>
    </location>
    <ligand>
        <name>heme</name>
        <dbReference type="ChEBI" id="CHEBI:30413"/>
    </ligand>
    <ligandPart>
        <name>Fe</name>
        <dbReference type="ChEBI" id="CHEBI:18248"/>
    </ligandPart>
</feature>
<dbReference type="InterPro" id="IPR005265">
    <property type="entry name" value="HemJ-like"/>
</dbReference>
<evidence type="ECO:0000256" key="8">
    <source>
        <dbReference type="ARBA" id="ARBA00022723"/>
    </source>
</evidence>
<dbReference type="UniPathway" id="UPA00251">
    <property type="reaction ID" value="UER00324"/>
</dbReference>
<keyword evidence="7 14" id="KW-0812">Transmembrane</keyword>
<dbReference type="GO" id="GO:0046872">
    <property type="term" value="F:metal ion binding"/>
    <property type="evidence" value="ECO:0007669"/>
    <property type="project" value="UniProtKB-UniRule"/>
</dbReference>
<dbReference type="RefSeq" id="WP_124739497.1">
    <property type="nucleotide sequence ID" value="NZ_CP034086.1"/>
</dbReference>
<keyword evidence="8 14" id="KW-0479">Metal-binding</keyword>
<evidence type="ECO:0000256" key="3">
    <source>
        <dbReference type="ARBA" id="ARBA00006501"/>
    </source>
</evidence>
<dbReference type="HAMAP" id="MF_02239">
    <property type="entry name" value="HemJ"/>
    <property type="match status" value="1"/>
</dbReference>
<reference evidence="16 17" key="1">
    <citation type="submission" date="2018-11" db="EMBL/GenBank/DDBJ databases">
        <title>Genome squencing of methanotrophic bacteria isolated from alkaline groundwater in Korea.</title>
        <authorList>
            <person name="Nguyen L.N."/>
        </authorList>
    </citation>
    <scope>NUCLEOTIDE SEQUENCE [LARGE SCALE GENOMIC DNA]</scope>
    <source>
        <strain evidence="16 17">GW6</strain>
    </source>
</reference>
<evidence type="ECO:0000256" key="1">
    <source>
        <dbReference type="ARBA" id="ARBA00004651"/>
    </source>
</evidence>
<keyword evidence="10 14" id="KW-0560">Oxidoreductase</keyword>
<dbReference type="NCBIfam" id="TIGR00701">
    <property type="entry name" value="protoporphyrinogen oxidase HemJ"/>
    <property type="match status" value="1"/>
</dbReference>
<comment type="catalytic activity">
    <reaction evidence="13 14 15">
        <text>protoporphyrinogen IX + 3 A = protoporphyrin IX + 3 AH2</text>
        <dbReference type="Rhea" id="RHEA:62000"/>
        <dbReference type="ChEBI" id="CHEBI:13193"/>
        <dbReference type="ChEBI" id="CHEBI:17499"/>
        <dbReference type="ChEBI" id="CHEBI:57306"/>
        <dbReference type="ChEBI" id="CHEBI:57307"/>
    </reaction>
</comment>
<comment type="cofactor">
    <cofactor evidence="14 15">
        <name>heme b</name>
        <dbReference type="ChEBI" id="CHEBI:60344"/>
    </cofactor>
    <text evidence="14 15">Binds 1 heme b (iron(II)-protoporphyrin IX) group per subunit.</text>
</comment>
<evidence type="ECO:0000256" key="5">
    <source>
        <dbReference type="ARBA" id="ARBA00022475"/>
    </source>
</evidence>
<evidence type="ECO:0000256" key="6">
    <source>
        <dbReference type="ARBA" id="ARBA00022617"/>
    </source>
</evidence>
<evidence type="ECO:0000256" key="11">
    <source>
        <dbReference type="ARBA" id="ARBA00023004"/>
    </source>
</evidence>
<comment type="function">
    <text evidence="14 15">Catalyzes the oxidation of protoporphyrinogen IX to protoporphyrin IX.</text>
</comment>
<dbReference type="GO" id="GO:0070818">
    <property type="term" value="F:protoporphyrinogen oxidase activity"/>
    <property type="evidence" value="ECO:0007669"/>
    <property type="project" value="UniProtKB-UniRule"/>
</dbReference>
<feature type="binding site" description="axial binding residue" evidence="14">
    <location>
        <position position="83"/>
    </location>
    <ligand>
        <name>heme</name>
        <dbReference type="ChEBI" id="CHEBI:30413"/>
    </ligand>
    <ligandPart>
        <name>Fe</name>
        <dbReference type="ChEBI" id="CHEBI:18248"/>
    </ligandPart>
</feature>
<dbReference type="PANTHER" id="PTHR40255">
    <property type="entry name" value="UPF0093 MEMBRANE PROTEIN SLR1790"/>
    <property type="match status" value="1"/>
</dbReference>
<dbReference type="GO" id="GO:0006782">
    <property type="term" value="P:protoporphyrinogen IX biosynthetic process"/>
    <property type="evidence" value="ECO:0007669"/>
    <property type="project" value="UniProtKB-UniRule"/>
</dbReference>
<dbReference type="Proteomes" id="UP000273982">
    <property type="component" value="Chromosome"/>
</dbReference>
<comment type="similarity">
    <text evidence="3 14 15">Belongs to the HemJ family.</text>
</comment>
<evidence type="ECO:0000256" key="4">
    <source>
        <dbReference type="ARBA" id="ARBA00017504"/>
    </source>
</evidence>
<evidence type="ECO:0000256" key="7">
    <source>
        <dbReference type="ARBA" id="ARBA00022692"/>
    </source>
</evidence>
<organism evidence="16 17">
    <name type="scientific">Methylocystis rosea</name>
    <dbReference type="NCBI Taxonomy" id="173366"/>
    <lineage>
        <taxon>Bacteria</taxon>
        <taxon>Pseudomonadati</taxon>
        <taxon>Pseudomonadota</taxon>
        <taxon>Alphaproteobacteria</taxon>
        <taxon>Hyphomicrobiales</taxon>
        <taxon>Methylocystaceae</taxon>
        <taxon>Methylocystis</taxon>
    </lineage>
</organism>
<comment type="caution">
    <text evidence="14">Lacks conserved residue(s) required for the propagation of feature annotation.</text>
</comment>
<dbReference type="GO" id="GO:0005886">
    <property type="term" value="C:plasma membrane"/>
    <property type="evidence" value="ECO:0007669"/>
    <property type="project" value="UniProtKB-SubCell"/>
</dbReference>
<comment type="subcellular location">
    <subcellularLocation>
        <location evidence="1 14">Cell membrane</location>
        <topology evidence="1 14">Multi-pass membrane protein</topology>
    </subcellularLocation>
</comment>
<comment type="pathway">
    <text evidence="2 14 15">Porphyrin-containing compound metabolism; protoporphyrin-IX biosynthesis; protoporphyrin-IX from protoporphyrinogen-IX: step 1/1.</text>
</comment>
<proteinExistence type="inferred from homology"/>
<evidence type="ECO:0000256" key="9">
    <source>
        <dbReference type="ARBA" id="ARBA00022989"/>
    </source>
</evidence>
<name>A0A3G8M9I1_9HYPH</name>
<feature type="transmembrane region" description="Helical" evidence="14">
    <location>
        <begin position="49"/>
        <end position="70"/>
    </location>
</feature>
<feature type="transmembrane region" description="Helical" evidence="14">
    <location>
        <begin position="115"/>
        <end position="136"/>
    </location>
</feature>
<comment type="subunit">
    <text evidence="14">Homodimer.</text>
</comment>
<evidence type="ECO:0000256" key="14">
    <source>
        <dbReference type="HAMAP-Rule" id="MF_02239"/>
    </source>
</evidence>
<keyword evidence="6 14" id="KW-0349">Heme</keyword>
<sequence length="139" mass="15809">MYLWIKALHVIAIISWMAGLLYLPRLFVYHASAGERALSETFKIMERRLYRYIMTPAMLVAWMTGIYLAIEGGALSSGWFHAKATLVVLLTAAHIHDGALMRRFAADANVHSPRYYRIFNELPTLLMIGVVILVIVKPF</sequence>
<keyword evidence="5 14" id="KW-1003">Cell membrane</keyword>
<protein>
    <recommendedName>
        <fullName evidence="4 14">Protoporphyrinogen IX oxidase</fullName>
        <shortName evidence="14">PPO</shortName>
        <ecNumber evidence="14 15">1.3.99.-</ecNumber>
    </recommendedName>
</protein>
<keyword evidence="9 14" id="KW-1133">Transmembrane helix</keyword>
<dbReference type="KEGG" id="mros:EHO51_14605"/>
<dbReference type="Pfam" id="PF03653">
    <property type="entry name" value="UPF0093"/>
    <property type="match status" value="1"/>
</dbReference>
<dbReference type="EMBL" id="CP034086">
    <property type="protein sequence ID" value="AZG77862.1"/>
    <property type="molecule type" value="Genomic_DNA"/>
</dbReference>
<keyword evidence="12 14" id="KW-0472">Membrane</keyword>
<evidence type="ECO:0000256" key="13">
    <source>
        <dbReference type="ARBA" id="ARBA00048390"/>
    </source>
</evidence>
<dbReference type="AlphaFoldDB" id="A0A3G8M9I1"/>
<dbReference type="PANTHER" id="PTHR40255:SF1">
    <property type="entry name" value="PROTOPORPHYRINOGEN IX OXIDASE"/>
    <property type="match status" value="1"/>
</dbReference>
<evidence type="ECO:0000256" key="10">
    <source>
        <dbReference type="ARBA" id="ARBA00023002"/>
    </source>
</evidence>
<evidence type="ECO:0000256" key="12">
    <source>
        <dbReference type="ARBA" id="ARBA00023136"/>
    </source>
</evidence>
<evidence type="ECO:0000313" key="16">
    <source>
        <dbReference type="EMBL" id="AZG77862.1"/>
    </source>
</evidence>
<feature type="transmembrane region" description="Helical" evidence="14">
    <location>
        <begin position="6"/>
        <end position="28"/>
    </location>
</feature>
<gene>
    <name evidence="16" type="primary">hemJ</name>
    <name evidence="16" type="ORF">EHO51_14605</name>
</gene>
<evidence type="ECO:0000256" key="15">
    <source>
        <dbReference type="PIRNR" id="PIRNR004638"/>
    </source>
</evidence>
<evidence type="ECO:0000313" key="17">
    <source>
        <dbReference type="Proteomes" id="UP000273982"/>
    </source>
</evidence>
<dbReference type="EC" id="1.3.99.-" evidence="14 15"/>
<keyword evidence="11 14" id="KW-0408">Iron</keyword>
<dbReference type="PIRSF" id="PIRSF004638">
    <property type="entry name" value="UCP004638"/>
    <property type="match status" value="1"/>
</dbReference>
<accession>A0A3G8M9I1</accession>
<evidence type="ECO:0000256" key="2">
    <source>
        <dbReference type="ARBA" id="ARBA00005073"/>
    </source>
</evidence>